<keyword evidence="5" id="KW-1185">Reference proteome</keyword>
<dbReference type="InterPro" id="IPR027417">
    <property type="entry name" value="P-loop_NTPase"/>
</dbReference>
<gene>
    <name evidence="3" type="ORF">A8L58_09215</name>
    <name evidence="2" type="ORF">AXH35_07760</name>
</gene>
<evidence type="ECO:0000313" key="4">
    <source>
        <dbReference type="Proteomes" id="UP000075221"/>
    </source>
</evidence>
<accession>A0AAC9ANC0</accession>
<dbReference type="GO" id="GO:0033202">
    <property type="term" value="C:DNA helicase complex"/>
    <property type="evidence" value="ECO:0007669"/>
    <property type="project" value="TreeGrafter"/>
</dbReference>
<dbReference type="GO" id="GO:0005829">
    <property type="term" value="C:cytosol"/>
    <property type="evidence" value="ECO:0007669"/>
    <property type="project" value="TreeGrafter"/>
</dbReference>
<evidence type="ECO:0000259" key="1">
    <source>
        <dbReference type="Pfam" id="PF08378"/>
    </source>
</evidence>
<proteinExistence type="predicted"/>
<dbReference type="Proteomes" id="UP000075221">
    <property type="component" value="Chromosome"/>
</dbReference>
<evidence type="ECO:0000313" key="5">
    <source>
        <dbReference type="Proteomes" id="UP000178666"/>
    </source>
</evidence>
<reference evidence="2 4" key="2">
    <citation type="submission" date="2016-02" db="EMBL/GenBank/DDBJ databases">
        <title>Complete Genome Sequence of Propionibacterium acidipropionici ATCC 55737.</title>
        <authorList>
            <person name="Luna Flores C.H."/>
            <person name="Nielsen L.K."/>
            <person name="Marcellin E."/>
        </authorList>
    </citation>
    <scope>NUCLEOTIDE SEQUENCE [LARGE SCALE GENOMIC DNA]</scope>
    <source>
        <strain evidence="2 4">ATCC 55737</strain>
    </source>
</reference>
<dbReference type="GO" id="GO:0005524">
    <property type="term" value="F:ATP binding"/>
    <property type="evidence" value="ECO:0007669"/>
    <property type="project" value="InterPro"/>
</dbReference>
<dbReference type="Gene3D" id="3.40.50.300">
    <property type="entry name" value="P-loop containing nucleotide triphosphate hydrolases"/>
    <property type="match status" value="2"/>
</dbReference>
<dbReference type="SUPFAM" id="SSF52540">
    <property type="entry name" value="P-loop containing nucleoside triphosphate hydrolases"/>
    <property type="match status" value="1"/>
</dbReference>
<protein>
    <submittedName>
        <fullName evidence="2">Nuclease</fullName>
    </submittedName>
</protein>
<evidence type="ECO:0000313" key="3">
    <source>
        <dbReference type="EMBL" id="AOZ46841.1"/>
    </source>
</evidence>
<dbReference type="PANTHER" id="PTHR11070:SF50">
    <property type="entry name" value="SUPERFAMILY I DNA AND RNA HELICASE"/>
    <property type="match status" value="1"/>
</dbReference>
<organism evidence="2 4">
    <name type="scientific">Acidipropionibacterium acidipropionici</name>
    <dbReference type="NCBI Taxonomy" id="1748"/>
    <lineage>
        <taxon>Bacteria</taxon>
        <taxon>Bacillati</taxon>
        <taxon>Actinomycetota</taxon>
        <taxon>Actinomycetes</taxon>
        <taxon>Propionibacteriales</taxon>
        <taxon>Propionibacteriaceae</taxon>
        <taxon>Acidipropionibacterium</taxon>
    </lineage>
</organism>
<dbReference type="PANTHER" id="PTHR11070">
    <property type="entry name" value="UVRD / RECB / PCRA DNA HELICASE FAMILY MEMBER"/>
    <property type="match status" value="1"/>
</dbReference>
<dbReference type="GO" id="GO:0000725">
    <property type="term" value="P:recombinational repair"/>
    <property type="evidence" value="ECO:0007669"/>
    <property type="project" value="TreeGrafter"/>
</dbReference>
<dbReference type="InterPro" id="IPR000212">
    <property type="entry name" value="DNA_helicase_UvrD/REP"/>
</dbReference>
<dbReference type="InterPro" id="IPR011528">
    <property type="entry name" value="NERD"/>
</dbReference>
<dbReference type="AlphaFoldDB" id="A0AAC9ANC0"/>
<reference evidence="3 5" key="1">
    <citation type="journal article" date="2016" name="Plant Dis.">
        <title>Improved production of propionic acid using genome shuffling.</title>
        <authorList>
            <person name="Luna-Flores C.H."/>
            <person name="Palfreyman R.W."/>
            <person name="Kromer J.O."/>
            <person name="Nielsen L.K."/>
            <person name="Marcellin E."/>
        </authorList>
    </citation>
    <scope>NUCLEOTIDE SEQUENCE [LARGE SCALE GENOMIC DNA]</scope>
    <source>
        <strain evidence="3 5">F3E8</strain>
    </source>
</reference>
<dbReference type="RefSeq" id="WP_062819477.1">
    <property type="nucleotide sequence ID" value="NZ_CP014352.1"/>
</dbReference>
<sequence>MTARTVPNRPTFVTDSERDVWQRLARQLSADCVILANQRISDEHKDHEADLVVLMPGSGIVTVEVKGSHVWHDGDSWYINRGGTTSAIDPVDQAMLADHALRRFLTADPRWPGCRLRFSHHVVLPYTDLDDDFALPECPRWQISGRADLADLGRRIWDTTSLHATDAAIPDTHDVQAIEAILCGRNLPARDVRALAGDRRRLSDHLTEEQATLLSVTRLIPRIEVRGGAGSGKTVMAVRQARDLASGRYDKPKRIAVLCYSYGLAAHLRKSLLTGPRKKQPAFVGTFEDLGQSWGIEAAGRDDSDFWERRLPEEMAEAALGLPDGKKFDAIIVDEAQDFAESWWTPILRALRDQETGGLYVYSDEQQRVFPRYGRPPVRLVPLVLDHNLRNTRQIARCFEPLAPTGLSARGGEGPEVEFIPATGRDAVEAADDAVDSLFDDGWQAGDIALLTTGRRHPVQKERQEELGARAYWATLDEDDVFYGHVLGFKGLERRVVVLCVNESEPRDRAAERLYVGMSRATDLLIVVGDPDLIASTGGPEVAGRLGIEA</sequence>
<name>A0AAC9ANC0_9ACTN</name>
<dbReference type="EMBL" id="CP014352">
    <property type="protein sequence ID" value="AMS05365.1"/>
    <property type="molecule type" value="Genomic_DNA"/>
</dbReference>
<dbReference type="Pfam" id="PF08378">
    <property type="entry name" value="NERD"/>
    <property type="match status" value="1"/>
</dbReference>
<feature type="domain" description="NERD" evidence="1">
    <location>
        <begin position="16"/>
        <end position="123"/>
    </location>
</feature>
<dbReference type="GO" id="GO:0003677">
    <property type="term" value="F:DNA binding"/>
    <property type="evidence" value="ECO:0007669"/>
    <property type="project" value="InterPro"/>
</dbReference>
<evidence type="ECO:0000313" key="2">
    <source>
        <dbReference type="EMBL" id="AMS05365.1"/>
    </source>
</evidence>
<dbReference type="GO" id="GO:0043138">
    <property type="term" value="F:3'-5' DNA helicase activity"/>
    <property type="evidence" value="ECO:0007669"/>
    <property type="project" value="TreeGrafter"/>
</dbReference>
<dbReference type="Proteomes" id="UP000178666">
    <property type="component" value="Chromosome"/>
</dbReference>
<dbReference type="EMBL" id="CP015970">
    <property type="protein sequence ID" value="AOZ46841.1"/>
    <property type="molecule type" value="Genomic_DNA"/>
</dbReference>